<evidence type="ECO:0000313" key="1">
    <source>
        <dbReference type="EMBL" id="OAF68094.1"/>
    </source>
</evidence>
<organism evidence="1 2">
    <name type="scientific">Intoshia linei</name>
    <dbReference type="NCBI Taxonomy" id="1819745"/>
    <lineage>
        <taxon>Eukaryota</taxon>
        <taxon>Metazoa</taxon>
        <taxon>Spiralia</taxon>
        <taxon>Lophotrochozoa</taxon>
        <taxon>Mesozoa</taxon>
        <taxon>Orthonectida</taxon>
        <taxon>Rhopaluridae</taxon>
        <taxon>Intoshia</taxon>
    </lineage>
</organism>
<comment type="caution">
    <text evidence="1">The sequence shown here is derived from an EMBL/GenBank/DDBJ whole genome shotgun (WGS) entry which is preliminary data.</text>
</comment>
<accession>A0A177B3V0</accession>
<keyword evidence="2" id="KW-1185">Reference proteome</keyword>
<name>A0A177B3V0_9BILA</name>
<gene>
    <name evidence="1" type="ORF">A3Q56_04164</name>
</gene>
<proteinExistence type="predicted"/>
<protein>
    <submittedName>
        <fullName evidence="1">Uncharacterized protein</fullName>
    </submittedName>
</protein>
<dbReference type="AlphaFoldDB" id="A0A177B3V0"/>
<reference evidence="1 2" key="1">
    <citation type="submission" date="2016-04" db="EMBL/GenBank/DDBJ databases">
        <title>The genome of Intoshia linei affirms orthonectids as highly simplified spiralians.</title>
        <authorList>
            <person name="Mikhailov K.V."/>
            <person name="Slusarev G.S."/>
            <person name="Nikitin M.A."/>
            <person name="Logacheva M.D."/>
            <person name="Penin A."/>
            <person name="Aleoshin V."/>
            <person name="Panchin Y.V."/>
        </authorList>
    </citation>
    <scope>NUCLEOTIDE SEQUENCE [LARGE SCALE GENOMIC DNA]</scope>
    <source>
        <strain evidence="1">Intl2013</strain>
        <tissue evidence="1">Whole animal</tissue>
    </source>
</reference>
<sequence>MDTWFNNKLENEYLTYKTEVIKVKKDDFNHQFIHLNGIYDLKYSNLNSPTLFTTIFQLHNHHITSTDRMAPGFGNKIIYTHLDLVRNADSDQYRKLQRS</sequence>
<dbReference type="EMBL" id="LWCA01000515">
    <property type="protein sequence ID" value="OAF68094.1"/>
    <property type="molecule type" value="Genomic_DNA"/>
</dbReference>
<evidence type="ECO:0000313" key="2">
    <source>
        <dbReference type="Proteomes" id="UP000078046"/>
    </source>
</evidence>
<dbReference type="Proteomes" id="UP000078046">
    <property type="component" value="Unassembled WGS sequence"/>
</dbReference>